<evidence type="ECO:0000313" key="2">
    <source>
        <dbReference type="EMBL" id="GHB11042.1"/>
    </source>
</evidence>
<keyword evidence="3" id="KW-1185">Reference proteome</keyword>
<accession>A0A918T8C6</accession>
<feature type="transmembrane region" description="Helical" evidence="1">
    <location>
        <begin position="48"/>
        <end position="67"/>
    </location>
</feature>
<organism evidence="2 3">
    <name type="scientific">Streptomyces termitum</name>
    <dbReference type="NCBI Taxonomy" id="67368"/>
    <lineage>
        <taxon>Bacteria</taxon>
        <taxon>Bacillati</taxon>
        <taxon>Actinomycetota</taxon>
        <taxon>Actinomycetes</taxon>
        <taxon>Kitasatosporales</taxon>
        <taxon>Streptomycetaceae</taxon>
        <taxon>Streptomyces</taxon>
    </lineage>
</organism>
<keyword evidence="1" id="KW-0812">Transmembrane</keyword>
<evidence type="ECO:0000256" key="1">
    <source>
        <dbReference type="SAM" id="Phobius"/>
    </source>
</evidence>
<feature type="transmembrane region" description="Helical" evidence="1">
    <location>
        <begin position="21"/>
        <end position="42"/>
    </location>
</feature>
<evidence type="ECO:0000313" key="3">
    <source>
        <dbReference type="Proteomes" id="UP000644020"/>
    </source>
</evidence>
<protein>
    <submittedName>
        <fullName evidence="2">Uncharacterized protein</fullName>
    </submittedName>
</protein>
<gene>
    <name evidence="2" type="ORF">GCM10010305_62250</name>
</gene>
<dbReference type="EMBL" id="BMUL01000029">
    <property type="protein sequence ID" value="GHB11042.1"/>
    <property type="molecule type" value="Genomic_DNA"/>
</dbReference>
<reference evidence="2" key="1">
    <citation type="journal article" date="2014" name="Int. J. Syst. Evol. Microbiol.">
        <title>Complete genome sequence of Corynebacterium casei LMG S-19264T (=DSM 44701T), isolated from a smear-ripened cheese.</title>
        <authorList>
            <consortium name="US DOE Joint Genome Institute (JGI-PGF)"/>
            <person name="Walter F."/>
            <person name="Albersmeier A."/>
            <person name="Kalinowski J."/>
            <person name="Ruckert C."/>
        </authorList>
    </citation>
    <scope>NUCLEOTIDE SEQUENCE</scope>
    <source>
        <strain evidence="2">JCM 4518</strain>
    </source>
</reference>
<proteinExistence type="predicted"/>
<keyword evidence="1" id="KW-1133">Transmembrane helix</keyword>
<comment type="caution">
    <text evidence="2">The sequence shown here is derived from an EMBL/GenBank/DDBJ whole genome shotgun (WGS) entry which is preliminary data.</text>
</comment>
<dbReference type="AlphaFoldDB" id="A0A918T8C6"/>
<dbReference type="RefSeq" id="WP_189983558.1">
    <property type="nucleotide sequence ID" value="NZ_BMUL01000029.1"/>
</dbReference>
<name>A0A918T8C6_9ACTN</name>
<sequence length="75" mass="7832">MSGRRSRVAEWTRDWSTRRAVAVYAVAQCALLGLIAAVLGALGPGPLPVGAVLVWLGPAAGGLVGVLRDRRAREP</sequence>
<keyword evidence="1" id="KW-0472">Membrane</keyword>
<reference evidence="2" key="2">
    <citation type="submission" date="2020-09" db="EMBL/GenBank/DDBJ databases">
        <authorList>
            <person name="Sun Q."/>
            <person name="Ohkuma M."/>
        </authorList>
    </citation>
    <scope>NUCLEOTIDE SEQUENCE</scope>
    <source>
        <strain evidence="2">JCM 4518</strain>
    </source>
</reference>
<dbReference type="Proteomes" id="UP000644020">
    <property type="component" value="Unassembled WGS sequence"/>
</dbReference>